<proteinExistence type="predicted"/>
<dbReference type="PANTHER" id="PTHR15048">
    <property type="entry name" value="STARCH-BINDING DOMAIN-CONTAINING PROTEIN 1"/>
    <property type="match status" value="1"/>
</dbReference>
<dbReference type="SUPFAM" id="SSF49452">
    <property type="entry name" value="Starch-binding domain-like"/>
    <property type="match status" value="1"/>
</dbReference>
<dbReference type="InterPro" id="IPR013783">
    <property type="entry name" value="Ig-like_fold"/>
</dbReference>
<accession>A0ABP0N845</accession>
<dbReference type="PROSITE" id="PS51166">
    <property type="entry name" value="CBM20"/>
    <property type="match status" value="1"/>
</dbReference>
<dbReference type="InterPro" id="IPR013784">
    <property type="entry name" value="Carb-bd-like_fold"/>
</dbReference>
<dbReference type="EMBL" id="CAXAMN010021455">
    <property type="protein sequence ID" value="CAK9059751.1"/>
    <property type="molecule type" value="Genomic_DNA"/>
</dbReference>
<feature type="domain" description="CBM20" evidence="1">
    <location>
        <begin position="9"/>
        <end position="116"/>
    </location>
</feature>
<organism evidence="2 3">
    <name type="scientific">Durusdinium trenchii</name>
    <dbReference type="NCBI Taxonomy" id="1381693"/>
    <lineage>
        <taxon>Eukaryota</taxon>
        <taxon>Sar</taxon>
        <taxon>Alveolata</taxon>
        <taxon>Dinophyceae</taxon>
        <taxon>Suessiales</taxon>
        <taxon>Symbiodiniaceae</taxon>
        <taxon>Durusdinium</taxon>
    </lineage>
</organism>
<sequence length="161" mass="18463">MAYKEEPPKIASDGVEVRFEVEKKTNHGEEVFVCGGTDALGNWDVRHARPLCCETTYPYWRAVIHFDSAEAGKTIAYKYLVQSSSQEPKWEDSPNRSLHLLELPRYRLQRLGTYLSPGEEGPEQDKTEEEDKAGIAVPGSFFWHCWQGCFTELGQQELHRL</sequence>
<dbReference type="Gene3D" id="2.60.40.10">
    <property type="entry name" value="Immunoglobulins"/>
    <property type="match status" value="1"/>
</dbReference>
<dbReference type="Proteomes" id="UP001642484">
    <property type="component" value="Unassembled WGS sequence"/>
</dbReference>
<gene>
    <name evidence="2" type="ORF">CCMP2556_LOCUS29406</name>
</gene>
<evidence type="ECO:0000313" key="3">
    <source>
        <dbReference type="Proteomes" id="UP001642484"/>
    </source>
</evidence>
<dbReference type="CDD" id="cd05467">
    <property type="entry name" value="CBM20"/>
    <property type="match status" value="1"/>
</dbReference>
<evidence type="ECO:0000259" key="1">
    <source>
        <dbReference type="PROSITE" id="PS51166"/>
    </source>
</evidence>
<name>A0ABP0N845_9DINO</name>
<protein>
    <recommendedName>
        <fullName evidence="1">CBM20 domain-containing protein</fullName>
    </recommendedName>
</protein>
<dbReference type="InterPro" id="IPR002044">
    <property type="entry name" value="CBM20"/>
</dbReference>
<dbReference type="Pfam" id="PF00686">
    <property type="entry name" value="CBM_20"/>
    <property type="match status" value="1"/>
</dbReference>
<comment type="caution">
    <text evidence="2">The sequence shown here is derived from an EMBL/GenBank/DDBJ whole genome shotgun (WGS) entry which is preliminary data.</text>
</comment>
<dbReference type="PANTHER" id="PTHR15048:SF0">
    <property type="entry name" value="STARCH-BINDING DOMAIN-CONTAINING PROTEIN 1"/>
    <property type="match status" value="1"/>
</dbReference>
<evidence type="ECO:0000313" key="2">
    <source>
        <dbReference type="EMBL" id="CAK9059751.1"/>
    </source>
</evidence>
<keyword evidence="3" id="KW-1185">Reference proteome</keyword>
<dbReference type="SMART" id="SM01065">
    <property type="entry name" value="CBM_2"/>
    <property type="match status" value="1"/>
</dbReference>
<reference evidence="2 3" key="1">
    <citation type="submission" date="2024-02" db="EMBL/GenBank/DDBJ databases">
        <authorList>
            <person name="Chen Y."/>
            <person name="Shah S."/>
            <person name="Dougan E. K."/>
            <person name="Thang M."/>
            <person name="Chan C."/>
        </authorList>
    </citation>
    <scope>NUCLEOTIDE SEQUENCE [LARGE SCALE GENOMIC DNA]</scope>
</reference>